<reference evidence="1" key="1">
    <citation type="submission" date="2014-09" db="EMBL/GenBank/DDBJ databases">
        <authorList>
            <person name="Magalhaes I.L.F."/>
            <person name="Oliveira U."/>
            <person name="Santos F.R."/>
            <person name="Vidigal T.H.D.A."/>
            <person name="Brescovit A.D."/>
            <person name="Santos A.J."/>
        </authorList>
    </citation>
    <scope>NUCLEOTIDE SEQUENCE</scope>
    <source>
        <tissue evidence="1">Shoot tissue taken approximately 20 cm above the soil surface</tissue>
    </source>
</reference>
<organism evidence="1">
    <name type="scientific">Arundo donax</name>
    <name type="common">Giant reed</name>
    <name type="synonym">Donax arundinaceus</name>
    <dbReference type="NCBI Taxonomy" id="35708"/>
    <lineage>
        <taxon>Eukaryota</taxon>
        <taxon>Viridiplantae</taxon>
        <taxon>Streptophyta</taxon>
        <taxon>Embryophyta</taxon>
        <taxon>Tracheophyta</taxon>
        <taxon>Spermatophyta</taxon>
        <taxon>Magnoliopsida</taxon>
        <taxon>Liliopsida</taxon>
        <taxon>Poales</taxon>
        <taxon>Poaceae</taxon>
        <taxon>PACMAD clade</taxon>
        <taxon>Arundinoideae</taxon>
        <taxon>Arundineae</taxon>
        <taxon>Arundo</taxon>
    </lineage>
</organism>
<reference evidence="1" key="2">
    <citation type="journal article" date="2015" name="Data Brief">
        <title>Shoot transcriptome of the giant reed, Arundo donax.</title>
        <authorList>
            <person name="Barrero R.A."/>
            <person name="Guerrero F.D."/>
            <person name="Moolhuijzen P."/>
            <person name="Goolsby J.A."/>
            <person name="Tidwell J."/>
            <person name="Bellgard S.E."/>
            <person name="Bellgard M.I."/>
        </authorList>
    </citation>
    <scope>NUCLEOTIDE SEQUENCE</scope>
    <source>
        <tissue evidence="1">Shoot tissue taken approximately 20 cm above the soil surface</tissue>
    </source>
</reference>
<proteinExistence type="predicted"/>
<sequence>MLDPDSRNGCIADKIIGQLHIGARKLLLSIIVANYD</sequence>
<dbReference type="EMBL" id="GBRH01243862">
    <property type="protein sequence ID" value="JAD54033.1"/>
    <property type="molecule type" value="Transcribed_RNA"/>
</dbReference>
<evidence type="ECO:0000313" key="1">
    <source>
        <dbReference type="EMBL" id="JAD54033.1"/>
    </source>
</evidence>
<protein>
    <submittedName>
        <fullName evidence="1">Uncharacterized protein</fullName>
    </submittedName>
</protein>
<dbReference type="AlphaFoldDB" id="A0A0A9AVZ8"/>
<name>A0A0A9AVZ8_ARUDO</name>
<accession>A0A0A9AVZ8</accession>